<protein>
    <recommendedName>
        <fullName evidence="3">DUF4286 family protein</fullName>
    </recommendedName>
</protein>
<dbReference type="RefSeq" id="WP_135440974.1">
    <property type="nucleotide sequence ID" value="NZ_SRLE01000002.1"/>
</dbReference>
<accession>A0A4Z0M7Q6</accession>
<dbReference type="OrthoDB" id="3034735at2"/>
<name>A0A4Z0M7Q6_9GAMM</name>
<organism evidence="1 2">
    <name type="scientific">Mangrovimicrobium sediminis</name>
    <dbReference type="NCBI Taxonomy" id="2562682"/>
    <lineage>
        <taxon>Bacteria</taxon>
        <taxon>Pseudomonadati</taxon>
        <taxon>Pseudomonadota</taxon>
        <taxon>Gammaproteobacteria</taxon>
        <taxon>Cellvibrionales</taxon>
        <taxon>Halieaceae</taxon>
        <taxon>Mangrovimicrobium</taxon>
    </lineage>
</organism>
<reference evidence="1 2" key="1">
    <citation type="submission" date="2019-04" db="EMBL/GenBank/DDBJ databases">
        <title>Taxonomy of novel Haliea sp. from mangrove soil of West Coast of India.</title>
        <authorList>
            <person name="Verma A."/>
            <person name="Kumar P."/>
            <person name="Krishnamurthi S."/>
        </authorList>
    </citation>
    <scope>NUCLEOTIDE SEQUENCE [LARGE SCALE GENOMIC DNA]</scope>
    <source>
        <strain evidence="1 2">SAOS-164</strain>
    </source>
</reference>
<evidence type="ECO:0000313" key="2">
    <source>
        <dbReference type="Proteomes" id="UP000298050"/>
    </source>
</evidence>
<proteinExistence type="predicted"/>
<evidence type="ECO:0008006" key="3">
    <source>
        <dbReference type="Google" id="ProtNLM"/>
    </source>
</evidence>
<dbReference type="EMBL" id="SRLE01000002">
    <property type="protein sequence ID" value="TGD75722.1"/>
    <property type="molecule type" value="Genomic_DNA"/>
</dbReference>
<gene>
    <name evidence="1" type="ORF">E4634_02255</name>
</gene>
<evidence type="ECO:0000313" key="1">
    <source>
        <dbReference type="EMBL" id="TGD75722.1"/>
    </source>
</evidence>
<dbReference type="Proteomes" id="UP000298050">
    <property type="component" value="Unassembled WGS sequence"/>
</dbReference>
<dbReference type="AlphaFoldDB" id="A0A4Z0M7Q6"/>
<comment type="caution">
    <text evidence="1">The sequence shown here is derived from an EMBL/GenBank/DDBJ whole genome shotgun (WGS) entry which is preliminary data.</text>
</comment>
<keyword evidence="2" id="KW-1185">Reference proteome</keyword>
<sequence length="107" mass="11994">MATCIFIALTNAVPGRDAAFNEWYDRHHLANVLDCPGITSARRYDVQQFTGNRAQHRYVAVYGVDHPDPVSAVEEVFRRFNEGEMQATDAMADDFVALLCTEQGGRD</sequence>
<dbReference type="SUPFAM" id="SSF54909">
    <property type="entry name" value="Dimeric alpha+beta barrel"/>
    <property type="match status" value="1"/>
</dbReference>
<dbReference type="InterPro" id="IPR011008">
    <property type="entry name" value="Dimeric_a/b-barrel"/>
</dbReference>